<accession>A0A8S1VVT3</accession>
<gene>
    <name evidence="1" type="ORF">POCTA_138.1.T0740239</name>
</gene>
<dbReference type="Proteomes" id="UP000683925">
    <property type="component" value="Unassembled WGS sequence"/>
</dbReference>
<dbReference type="AlphaFoldDB" id="A0A8S1VVT3"/>
<dbReference type="EMBL" id="CAJJDP010000073">
    <property type="protein sequence ID" value="CAD8180265.1"/>
    <property type="molecule type" value="Genomic_DNA"/>
</dbReference>
<organism evidence="1 2">
    <name type="scientific">Paramecium octaurelia</name>
    <dbReference type="NCBI Taxonomy" id="43137"/>
    <lineage>
        <taxon>Eukaryota</taxon>
        <taxon>Sar</taxon>
        <taxon>Alveolata</taxon>
        <taxon>Ciliophora</taxon>
        <taxon>Intramacronucleata</taxon>
        <taxon>Oligohymenophorea</taxon>
        <taxon>Peniculida</taxon>
        <taxon>Parameciidae</taxon>
        <taxon>Paramecium</taxon>
    </lineage>
</organism>
<sequence>MGCCNASSKQKLPNSTSVPREIKISSQQEWDIQLNRHYQSILNSSIFHQNFSIDIVNEVNSEQDNLVIIIQGSYLEQLQLGK</sequence>
<keyword evidence="2" id="KW-1185">Reference proteome</keyword>
<comment type="caution">
    <text evidence="1">The sequence shown here is derived from an EMBL/GenBank/DDBJ whole genome shotgun (WGS) entry which is preliminary data.</text>
</comment>
<proteinExistence type="predicted"/>
<name>A0A8S1VVT3_PAROT</name>
<evidence type="ECO:0000313" key="2">
    <source>
        <dbReference type="Proteomes" id="UP000683925"/>
    </source>
</evidence>
<protein>
    <submittedName>
        <fullName evidence="1">Uncharacterized protein</fullName>
    </submittedName>
</protein>
<evidence type="ECO:0000313" key="1">
    <source>
        <dbReference type="EMBL" id="CAD8180265.1"/>
    </source>
</evidence>
<reference evidence="1" key="1">
    <citation type="submission" date="2021-01" db="EMBL/GenBank/DDBJ databases">
        <authorList>
            <consortium name="Genoscope - CEA"/>
            <person name="William W."/>
        </authorList>
    </citation>
    <scope>NUCLEOTIDE SEQUENCE</scope>
</reference>